<keyword evidence="2" id="KW-1185">Reference proteome</keyword>
<reference evidence="1" key="1">
    <citation type="journal article" date="2010" name="Science">
        <title>Plasticity of animal genome architecture unmasked by rapid evolution of a pelagic tunicate.</title>
        <authorList>
            <person name="Denoeud F."/>
            <person name="Henriet S."/>
            <person name="Mungpakdee S."/>
            <person name="Aury J.M."/>
            <person name="Da Silva C."/>
            <person name="Brinkmann H."/>
            <person name="Mikhaleva J."/>
            <person name="Olsen L.C."/>
            <person name="Jubin C."/>
            <person name="Canestro C."/>
            <person name="Bouquet J.M."/>
            <person name="Danks G."/>
            <person name="Poulain J."/>
            <person name="Campsteijn C."/>
            <person name="Adamski M."/>
            <person name="Cross I."/>
            <person name="Yadetie F."/>
            <person name="Muffato M."/>
            <person name="Louis A."/>
            <person name="Butcher S."/>
            <person name="Tsagkogeorga G."/>
            <person name="Konrad A."/>
            <person name="Singh S."/>
            <person name="Jensen M.F."/>
            <person name="Cong E.H."/>
            <person name="Eikeseth-Otteraa H."/>
            <person name="Noel B."/>
            <person name="Anthouard V."/>
            <person name="Porcel B.M."/>
            <person name="Kachouri-Lafond R."/>
            <person name="Nishino A."/>
            <person name="Ugolini M."/>
            <person name="Chourrout P."/>
            <person name="Nishida H."/>
            <person name="Aasland R."/>
            <person name="Huzurbazar S."/>
            <person name="Westhof E."/>
            <person name="Delsuc F."/>
            <person name="Lehrach H."/>
            <person name="Reinhardt R."/>
            <person name="Weissenbach J."/>
            <person name="Roy S.W."/>
            <person name="Artiguenave F."/>
            <person name="Postlethwait J.H."/>
            <person name="Manak J.R."/>
            <person name="Thompson E.M."/>
            <person name="Jaillon O."/>
            <person name="Du Pasquier L."/>
            <person name="Boudinot P."/>
            <person name="Liberles D.A."/>
            <person name="Volff J.N."/>
            <person name="Philippe H."/>
            <person name="Lenhard B."/>
            <person name="Roest Crollius H."/>
            <person name="Wincker P."/>
            <person name="Chourrout D."/>
        </authorList>
    </citation>
    <scope>NUCLEOTIDE SEQUENCE [LARGE SCALE GENOMIC DNA]</scope>
</reference>
<dbReference type="InterPro" id="IPR029071">
    <property type="entry name" value="Ubiquitin-like_domsf"/>
</dbReference>
<protein>
    <recommendedName>
        <fullName evidence="3">Ubiquitin-like domain-containing protein</fullName>
    </recommendedName>
</protein>
<gene>
    <name evidence="1" type="ORF">GSOID_T00017455001</name>
</gene>
<organism evidence="1">
    <name type="scientific">Oikopleura dioica</name>
    <name type="common">Tunicate</name>
    <dbReference type="NCBI Taxonomy" id="34765"/>
    <lineage>
        <taxon>Eukaryota</taxon>
        <taxon>Metazoa</taxon>
        <taxon>Chordata</taxon>
        <taxon>Tunicata</taxon>
        <taxon>Appendicularia</taxon>
        <taxon>Copelata</taxon>
        <taxon>Oikopleuridae</taxon>
        <taxon>Oikopleura</taxon>
    </lineage>
</organism>
<dbReference type="Proteomes" id="UP000001307">
    <property type="component" value="Unassembled WGS sequence"/>
</dbReference>
<dbReference type="EMBL" id="FN653104">
    <property type="protein sequence ID" value="CBY12037.1"/>
    <property type="molecule type" value="Genomic_DNA"/>
</dbReference>
<evidence type="ECO:0000313" key="1">
    <source>
        <dbReference type="EMBL" id="CBY12037.1"/>
    </source>
</evidence>
<name>E4XQF1_OIKDI</name>
<sequence length="156" mass="17798">MKRALDETRGLFTFTLIYAGEKIRVAFKRDENIGILKERVAVAVRERGHVEIPISRMRLLHKSAILQPDSSPVYWIAGIGPDCEIILVENNPTVNIYRSVAQIPETSACNITESFLQQAFNNRAMEDAGECMSQTVQEFKEDPEKEEIAKRMNLMR</sequence>
<evidence type="ECO:0008006" key="3">
    <source>
        <dbReference type="Google" id="ProtNLM"/>
    </source>
</evidence>
<dbReference type="AlphaFoldDB" id="E4XQF1"/>
<proteinExistence type="predicted"/>
<dbReference type="OrthoDB" id="10513284at2759"/>
<evidence type="ECO:0000313" key="2">
    <source>
        <dbReference type="Proteomes" id="UP000001307"/>
    </source>
</evidence>
<dbReference type="SUPFAM" id="SSF54236">
    <property type="entry name" value="Ubiquitin-like"/>
    <property type="match status" value="1"/>
</dbReference>
<accession>E4XQF1</accession>
<dbReference type="InParanoid" id="E4XQF1"/>
<dbReference type="CDD" id="cd17039">
    <property type="entry name" value="Ubl_ubiquitin_like"/>
    <property type="match status" value="1"/>
</dbReference>